<dbReference type="PANTHER" id="PTHR19370">
    <property type="entry name" value="NADH-CYTOCHROME B5 REDUCTASE"/>
    <property type="match status" value="1"/>
</dbReference>
<evidence type="ECO:0000313" key="12">
    <source>
        <dbReference type="EMBL" id="KIW27573.1"/>
    </source>
</evidence>
<dbReference type="RefSeq" id="XP_016247789.1">
    <property type="nucleotide sequence ID" value="XM_016394370.1"/>
</dbReference>
<evidence type="ECO:0000256" key="10">
    <source>
        <dbReference type="SAM" id="Phobius"/>
    </source>
</evidence>
<dbReference type="SUPFAM" id="SSF63380">
    <property type="entry name" value="Riboflavin synthase domain-like"/>
    <property type="match status" value="1"/>
</dbReference>
<dbReference type="VEuPathDB" id="FungiDB:PV07_07302"/>
<dbReference type="HOGENOM" id="CLU_003827_6_0_1"/>
<keyword evidence="13" id="KW-1185">Reference proteome</keyword>
<proteinExistence type="inferred from homology"/>
<dbReference type="Pfam" id="PF00970">
    <property type="entry name" value="FAD_binding_6"/>
    <property type="match status" value="1"/>
</dbReference>
<dbReference type="OrthoDB" id="432685at2759"/>
<dbReference type="PROSITE" id="PS51384">
    <property type="entry name" value="FAD_FR"/>
    <property type="match status" value="1"/>
</dbReference>
<feature type="binding site" evidence="8">
    <location>
        <position position="166"/>
    </location>
    <ligand>
        <name>FAD</name>
        <dbReference type="ChEBI" id="CHEBI:57692"/>
    </ligand>
</feature>
<keyword evidence="5 8" id="KW-0274">FAD</keyword>
<evidence type="ECO:0000256" key="1">
    <source>
        <dbReference type="ARBA" id="ARBA00001974"/>
    </source>
</evidence>
<evidence type="ECO:0000256" key="3">
    <source>
        <dbReference type="ARBA" id="ARBA00006105"/>
    </source>
</evidence>
<dbReference type="EMBL" id="KN847043">
    <property type="protein sequence ID" value="KIW27573.1"/>
    <property type="molecule type" value="Genomic_DNA"/>
</dbReference>
<evidence type="ECO:0000256" key="5">
    <source>
        <dbReference type="ARBA" id="ARBA00022827"/>
    </source>
</evidence>
<comment type="subcellular location">
    <subcellularLocation>
        <location evidence="2">Membrane</location>
    </subcellularLocation>
</comment>
<keyword evidence="4 8" id="KW-0285">Flavoprotein</keyword>
<dbReference type="PRINTS" id="PR00406">
    <property type="entry name" value="CYTB5RDTASE"/>
</dbReference>
<evidence type="ECO:0000256" key="6">
    <source>
        <dbReference type="ARBA" id="ARBA00023002"/>
    </source>
</evidence>
<keyword evidence="10" id="KW-0812">Transmembrane</keyword>
<feature type="transmembrane region" description="Helical" evidence="10">
    <location>
        <begin position="54"/>
        <end position="73"/>
    </location>
</feature>
<name>A0A0D2C901_9EURO</name>
<evidence type="ECO:0000259" key="11">
    <source>
        <dbReference type="PROSITE" id="PS51384"/>
    </source>
</evidence>
<reference evidence="12 13" key="1">
    <citation type="submission" date="2015-01" db="EMBL/GenBank/DDBJ databases">
        <title>The Genome Sequence of Cladophialophora immunda CBS83496.</title>
        <authorList>
            <consortium name="The Broad Institute Genomics Platform"/>
            <person name="Cuomo C."/>
            <person name="de Hoog S."/>
            <person name="Gorbushina A."/>
            <person name="Stielow B."/>
            <person name="Teixiera M."/>
            <person name="Abouelleil A."/>
            <person name="Chapman S.B."/>
            <person name="Priest M."/>
            <person name="Young S.K."/>
            <person name="Wortman J."/>
            <person name="Nusbaum C."/>
            <person name="Birren B."/>
        </authorList>
    </citation>
    <scope>NUCLEOTIDE SEQUENCE [LARGE SCALE GENOMIC DNA]</scope>
    <source>
        <strain evidence="12 13">CBS 83496</strain>
    </source>
</reference>
<evidence type="ECO:0000256" key="2">
    <source>
        <dbReference type="ARBA" id="ARBA00004370"/>
    </source>
</evidence>
<feature type="binding site" evidence="8">
    <location>
        <position position="136"/>
    </location>
    <ligand>
        <name>FAD</name>
        <dbReference type="ChEBI" id="CHEBI:57692"/>
    </ligand>
</feature>
<dbReference type="SUPFAM" id="SSF52343">
    <property type="entry name" value="Ferredoxin reductase-like, C-terminal NADP-linked domain"/>
    <property type="match status" value="1"/>
</dbReference>
<protein>
    <recommendedName>
        <fullName evidence="11">FAD-binding FR-type domain-containing protein</fullName>
    </recommendedName>
</protein>
<dbReference type="AlphaFoldDB" id="A0A0D2C901"/>
<dbReference type="InterPro" id="IPR008333">
    <property type="entry name" value="Cbr1-like_FAD-bd_dom"/>
</dbReference>
<dbReference type="Gene3D" id="2.40.30.10">
    <property type="entry name" value="Translation factors"/>
    <property type="match status" value="1"/>
</dbReference>
<dbReference type="GO" id="GO:0005739">
    <property type="term" value="C:mitochondrion"/>
    <property type="evidence" value="ECO:0007669"/>
    <property type="project" value="TreeGrafter"/>
</dbReference>
<dbReference type="PANTHER" id="PTHR19370:SF189">
    <property type="entry name" value="CYTOCHROME C MITOCHONDRIAL IMPORT FACTOR CYC2"/>
    <property type="match status" value="1"/>
</dbReference>
<feature type="binding site" evidence="8">
    <location>
        <position position="156"/>
    </location>
    <ligand>
        <name>FAD</name>
        <dbReference type="ChEBI" id="CHEBI:57692"/>
    </ligand>
</feature>
<feature type="binding site" evidence="8">
    <location>
        <position position="134"/>
    </location>
    <ligand>
        <name>FAD</name>
        <dbReference type="ChEBI" id="CHEBI:57692"/>
    </ligand>
</feature>
<evidence type="ECO:0000313" key="13">
    <source>
        <dbReference type="Proteomes" id="UP000054466"/>
    </source>
</evidence>
<dbReference type="GeneID" id="27346496"/>
<keyword evidence="10" id="KW-1133">Transmembrane helix</keyword>
<dbReference type="CDD" id="cd06183">
    <property type="entry name" value="cyt_b5_reduct_like"/>
    <property type="match status" value="1"/>
</dbReference>
<keyword evidence="6" id="KW-0560">Oxidoreductase</keyword>
<dbReference type="InterPro" id="IPR039261">
    <property type="entry name" value="FNR_nucleotide-bd"/>
</dbReference>
<dbReference type="InterPro" id="IPR001834">
    <property type="entry name" value="CBR-like"/>
</dbReference>
<comment type="similarity">
    <text evidence="3">Belongs to the flavoprotein pyridine nucleotide cytochrome reductase family.</text>
</comment>
<feature type="binding site" evidence="8">
    <location>
        <position position="165"/>
    </location>
    <ligand>
        <name>FAD</name>
        <dbReference type="ChEBI" id="CHEBI:57692"/>
    </ligand>
</feature>
<organism evidence="12 13">
    <name type="scientific">Cladophialophora immunda</name>
    <dbReference type="NCBI Taxonomy" id="569365"/>
    <lineage>
        <taxon>Eukaryota</taxon>
        <taxon>Fungi</taxon>
        <taxon>Dikarya</taxon>
        <taxon>Ascomycota</taxon>
        <taxon>Pezizomycotina</taxon>
        <taxon>Eurotiomycetes</taxon>
        <taxon>Chaetothyriomycetidae</taxon>
        <taxon>Chaetothyriales</taxon>
        <taxon>Herpotrichiellaceae</taxon>
        <taxon>Cladophialophora</taxon>
    </lineage>
</organism>
<evidence type="ECO:0000256" key="7">
    <source>
        <dbReference type="ARBA" id="ARBA00023136"/>
    </source>
</evidence>
<sequence length="392" mass="44353">MLARCSREAPNNFKRAFRPLWLGPWRRFSSSTLENQPKPPNANKHSPNRAYRRLAVGVALGGGLYGLWQAYLYSLKRDSFVAYTLTAKEPVSSTASIFHLVPKRQNQNYEIYKDAWRRGIWNVQFKQPQLQIVRAYTPLPPTDEKTAEEKGEIRFLIRKDPYGEVSSYLHRLPIGADIEMRGPSLEYELTPEVRQVVFFAGGTGIAPALQVAHALFEGSSPAASHEANKDRKLHILWANRMREDCVGGVSDEPPAERSPPKPTWSGFFSKPKQKPLPPVSEKKGVIVQELEALKQRYPGQITVEYFVNAEDTWIDEDAVLRALSRFDDKDFSTGYATSQEKRQILISGPPGFIAYLAGPKEWRNGREEQGAVSKLVAHAISKNPHNVKVWKI</sequence>
<dbReference type="Gene3D" id="3.40.50.80">
    <property type="entry name" value="Nucleotide-binding domain of ferredoxin-NADP reductase (FNR) module"/>
    <property type="match status" value="1"/>
</dbReference>
<evidence type="ECO:0000256" key="4">
    <source>
        <dbReference type="ARBA" id="ARBA00022630"/>
    </source>
</evidence>
<dbReference type="InterPro" id="IPR017927">
    <property type="entry name" value="FAD-bd_FR_type"/>
</dbReference>
<comment type="cofactor">
    <cofactor evidence="1 8">
        <name>FAD</name>
        <dbReference type="ChEBI" id="CHEBI:57692"/>
    </cofactor>
</comment>
<dbReference type="GO" id="GO:0016020">
    <property type="term" value="C:membrane"/>
    <property type="evidence" value="ECO:0007669"/>
    <property type="project" value="UniProtKB-SubCell"/>
</dbReference>
<accession>A0A0D2C901</accession>
<gene>
    <name evidence="12" type="ORF">PV07_07302</name>
</gene>
<feature type="region of interest" description="Disordered" evidence="9">
    <location>
        <begin position="248"/>
        <end position="280"/>
    </location>
</feature>
<keyword evidence="7 10" id="KW-0472">Membrane</keyword>
<feature type="domain" description="FAD-binding FR-type" evidence="11">
    <location>
        <begin position="78"/>
        <end position="190"/>
    </location>
</feature>
<dbReference type="STRING" id="569365.A0A0D2C901"/>
<evidence type="ECO:0000256" key="9">
    <source>
        <dbReference type="SAM" id="MobiDB-lite"/>
    </source>
</evidence>
<dbReference type="InterPro" id="IPR017938">
    <property type="entry name" value="Riboflavin_synthase-like_b-brl"/>
</dbReference>
<evidence type="ECO:0000256" key="8">
    <source>
        <dbReference type="PIRSR" id="PIRSR601834-1"/>
    </source>
</evidence>
<dbReference type="GO" id="GO:0016491">
    <property type="term" value="F:oxidoreductase activity"/>
    <property type="evidence" value="ECO:0007669"/>
    <property type="project" value="UniProtKB-KW"/>
</dbReference>
<dbReference type="Proteomes" id="UP000054466">
    <property type="component" value="Unassembled WGS sequence"/>
</dbReference>